<dbReference type="Proteomes" id="UP000298030">
    <property type="component" value="Unassembled WGS sequence"/>
</dbReference>
<proteinExistence type="predicted"/>
<organism evidence="1 2">
    <name type="scientific">Coprinellus micaceus</name>
    <name type="common">Glistening ink-cap mushroom</name>
    <name type="synonym">Coprinus micaceus</name>
    <dbReference type="NCBI Taxonomy" id="71717"/>
    <lineage>
        <taxon>Eukaryota</taxon>
        <taxon>Fungi</taxon>
        <taxon>Dikarya</taxon>
        <taxon>Basidiomycota</taxon>
        <taxon>Agaricomycotina</taxon>
        <taxon>Agaricomycetes</taxon>
        <taxon>Agaricomycetidae</taxon>
        <taxon>Agaricales</taxon>
        <taxon>Agaricineae</taxon>
        <taxon>Psathyrellaceae</taxon>
        <taxon>Coprinellus</taxon>
    </lineage>
</organism>
<reference evidence="1 2" key="1">
    <citation type="journal article" date="2019" name="Nat. Ecol. Evol.">
        <title>Megaphylogeny resolves global patterns of mushroom evolution.</title>
        <authorList>
            <person name="Varga T."/>
            <person name="Krizsan K."/>
            <person name="Foldi C."/>
            <person name="Dima B."/>
            <person name="Sanchez-Garcia M."/>
            <person name="Sanchez-Ramirez S."/>
            <person name="Szollosi G.J."/>
            <person name="Szarkandi J.G."/>
            <person name="Papp V."/>
            <person name="Albert L."/>
            <person name="Andreopoulos W."/>
            <person name="Angelini C."/>
            <person name="Antonin V."/>
            <person name="Barry K.W."/>
            <person name="Bougher N.L."/>
            <person name="Buchanan P."/>
            <person name="Buyck B."/>
            <person name="Bense V."/>
            <person name="Catcheside P."/>
            <person name="Chovatia M."/>
            <person name="Cooper J."/>
            <person name="Damon W."/>
            <person name="Desjardin D."/>
            <person name="Finy P."/>
            <person name="Geml J."/>
            <person name="Haridas S."/>
            <person name="Hughes K."/>
            <person name="Justo A."/>
            <person name="Karasinski D."/>
            <person name="Kautmanova I."/>
            <person name="Kiss B."/>
            <person name="Kocsube S."/>
            <person name="Kotiranta H."/>
            <person name="LaButti K.M."/>
            <person name="Lechner B.E."/>
            <person name="Liimatainen K."/>
            <person name="Lipzen A."/>
            <person name="Lukacs Z."/>
            <person name="Mihaltcheva S."/>
            <person name="Morgado L.N."/>
            <person name="Niskanen T."/>
            <person name="Noordeloos M.E."/>
            <person name="Ohm R.A."/>
            <person name="Ortiz-Santana B."/>
            <person name="Ovrebo C."/>
            <person name="Racz N."/>
            <person name="Riley R."/>
            <person name="Savchenko A."/>
            <person name="Shiryaev A."/>
            <person name="Soop K."/>
            <person name="Spirin V."/>
            <person name="Szebenyi C."/>
            <person name="Tomsovsky M."/>
            <person name="Tulloss R.E."/>
            <person name="Uehling J."/>
            <person name="Grigoriev I.V."/>
            <person name="Vagvolgyi C."/>
            <person name="Papp T."/>
            <person name="Martin F.M."/>
            <person name="Miettinen O."/>
            <person name="Hibbett D.S."/>
            <person name="Nagy L.G."/>
        </authorList>
    </citation>
    <scope>NUCLEOTIDE SEQUENCE [LARGE SCALE GENOMIC DNA]</scope>
    <source>
        <strain evidence="1 2">FP101781</strain>
    </source>
</reference>
<dbReference type="Gene3D" id="2.60.40.790">
    <property type="match status" value="1"/>
</dbReference>
<accession>A0A4Y7TVZ2</accession>
<evidence type="ECO:0008006" key="3">
    <source>
        <dbReference type="Google" id="ProtNLM"/>
    </source>
</evidence>
<dbReference type="InterPro" id="IPR008978">
    <property type="entry name" value="HSP20-like_chaperone"/>
</dbReference>
<protein>
    <recommendedName>
        <fullName evidence="3">SHSP domain-containing protein</fullName>
    </recommendedName>
</protein>
<comment type="caution">
    <text evidence="1">The sequence shown here is derived from an EMBL/GenBank/DDBJ whole genome shotgun (WGS) entry which is preliminary data.</text>
</comment>
<sequence length="76" mass="8710">MRQSSDGGTMVATFDLSREVAQDVHLQFMSKALTLTWATRDEHEEWAKDGVLYRERTTMQFHRTIPLPNGLQMGPS</sequence>
<dbReference type="SUPFAM" id="SSF49764">
    <property type="entry name" value="HSP20-like chaperones"/>
    <property type="match status" value="1"/>
</dbReference>
<gene>
    <name evidence="1" type="ORF">FA13DRAFT_1726015</name>
</gene>
<dbReference type="EMBL" id="QPFP01000003">
    <property type="protein sequence ID" value="TEB38346.1"/>
    <property type="molecule type" value="Genomic_DNA"/>
</dbReference>
<dbReference type="CDD" id="cd06464">
    <property type="entry name" value="ACD_sHsps-like"/>
    <property type="match status" value="1"/>
</dbReference>
<dbReference type="OrthoDB" id="1431247at2759"/>
<dbReference type="AlphaFoldDB" id="A0A4Y7TVZ2"/>
<keyword evidence="2" id="KW-1185">Reference proteome</keyword>
<name>A0A4Y7TVZ2_COPMI</name>
<dbReference type="STRING" id="71717.A0A4Y7TVZ2"/>
<evidence type="ECO:0000313" key="2">
    <source>
        <dbReference type="Proteomes" id="UP000298030"/>
    </source>
</evidence>
<evidence type="ECO:0000313" key="1">
    <source>
        <dbReference type="EMBL" id="TEB38346.1"/>
    </source>
</evidence>